<keyword evidence="3" id="KW-1185">Reference proteome</keyword>
<protein>
    <submittedName>
        <fullName evidence="2">Uncharacterized protein</fullName>
    </submittedName>
</protein>
<evidence type="ECO:0000313" key="2">
    <source>
        <dbReference type="EMBL" id="KAK1406551.1"/>
    </source>
</evidence>
<reference evidence="2" key="1">
    <citation type="journal article" date="2023" name="bioRxiv">
        <title>Improved chromosome-level genome assembly for marigold (Tagetes erecta).</title>
        <authorList>
            <person name="Jiang F."/>
            <person name="Yuan L."/>
            <person name="Wang S."/>
            <person name="Wang H."/>
            <person name="Xu D."/>
            <person name="Wang A."/>
            <person name="Fan W."/>
        </authorList>
    </citation>
    <scope>NUCLEOTIDE SEQUENCE</scope>
    <source>
        <strain evidence="2">WSJ</strain>
        <tissue evidence="2">Leaf</tissue>
    </source>
</reference>
<accession>A0AAD8JMW3</accession>
<organism evidence="2 3">
    <name type="scientific">Tagetes erecta</name>
    <name type="common">African marigold</name>
    <dbReference type="NCBI Taxonomy" id="13708"/>
    <lineage>
        <taxon>Eukaryota</taxon>
        <taxon>Viridiplantae</taxon>
        <taxon>Streptophyta</taxon>
        <taxon>Embryophyta</taxon>
        <taxon>Tracheophyta</taxon>
        <taxon>Spermatophyta</taxon>
        <taxon>Magnoliopsida</taxon>
        <taxon>eudicotyledons</taxon>
        <taxon>Gunneridae</taxon>
        <taxon>Pentapetalae</taxon>
        <taxon>asterids</taxon>
        <taxon>campanulids</taxon>
        <taxon>Asterales</taxon>
        <taxon>Asteraceae</taxon>
        <taxon>Asteroideae</taxon>
        <taxon>Heliantheae alliance</taxon>
        <taxon>Tageteae</taxon>
        <taxon>Tagetes</taxon>
    </lineage>
</organism>
<proteinExistence type="predicted"/>
<dbReference type="EMBL" id="JAUHHV010000012">
    <property type="protein sequence ID" value="KAK1406551.1"/>
    <property type="molecule type" value="Genomic_DNA"/>
</dbReference>
<feature type="region of interest" description="Disordered" evidence="1">
    <location>
        <begin position="370"/>
        <end position="397"/>
    </location>
</feature>
<dbReference type="AlphaFoldDB" id="A0AAD8JMW3"/>
<name>A0AAD8JMW3_TARER</name>
<sequence>MHAQTYYSQEFPTSQDFGQLSRIEGLLTELVSNNVSYDSQPQDSGRLSRMEDLLTQLVSNDSNSQKRVVEREIRIQQNQMMLESSYKAVEESKRCLEEVQRQRLQQESGNDPYRYPKFNNFYDDSDEIMHAKPTPWLPGNDTSNSTVAFDSCDILNEPQDSLHLSCEDETLQESQVQPETTMDISVPPPVCQVEVVERKGRSVIDYSLSKEEIDAQLKEYMQAEDDPISPDMETKMDAEVPPPGNFNVIFSVDSDSDDDLDETEWAQYRESLVRDVVPEEEVELGDSLGWMFGIGEDELEACLSGEDEFLNLELDSLPDYSNLDMIDTEGDLTYLDSFLENEPVEMIDHTTYENTKCGDHQVSVVIEEEHHSRPVMNKDDETLPSLPKSREKASKRKKKSWVQARIKIKKLEVKHDWSSSYMTRIRFFPGKFKCWWSDSFRALQSIVQIVLNVTCKFLSVYLDRVELNGLDRVQIKEKPPD</sequence>
<feature type="compositionally biased region" description="Basic and acidic residues" evidence="1">
    <location>
        <begin position="370"/>
        <end position="381"/>
    </location>
</feature>
<evidence type="ECO:0000313" key="3">
    <source>
        <dbReference type="Proteomes" id="UP001229421"/>
    </source>
</evidence>
<gene>
    <name evidence="2" type="ORF">QVD17_41972</name>
</gene>
<comment type="caution">
    <text evidence="2">The sequence shown here is derived from an EMBL/GenBank/DDBJ whole genome shotgun (WGS) entry which is preliminary data.</text>
</comment>
<dbReference type="Proteomes" id="UP001229421">
    <property type="component" value="Unassembled WGS sequence"/>
</dbReference>
<evidence type="ECO:0000256" key="1">
    <source>
        <dbReference type="SAM" id="MobiDB-lite"/>
    </source>
</evidence>